<evidence type="ECO:0000313" key="2">
    <source>
        <dbReference type="EnsemblMetazoa" id="GAUT039371-PA"/>
    </source>
</evidence>
<dbReference type="EnsemblMetazoa" id="GAUT039371-RA">
    <property type="protein sequence ID" value="GAUT039371-PA"/>
    <property type="gene ID" value="GAUT039371"/>
</dbReference>
<feature type="chain" id="PRO_5008399430" evidence="1">
    <location>
        <begin position="23"/>
        <end position="178"/>
    </location>
</feature>
<organism evidence="2 3">
    <name type="scientific">Glossina austeni</name>
    <name type="common">Savannah tsetse fly</name>
    <dbReference type="NCBI Taxonomy" id="7395"/>
    <lineage>
        <taxon>Eukaryota</taxon>
        <taxon>Metazoa</taxon>
        <taxon>Ecdysozoa</taxon>
        <taxon>Arthropoda</taxon>
        <taxon>Hexapoda</taxon>
        <taxon>Insecta</taxon>
        <taxon>Pterygota</taxon>
        <taxon>Neoptera</taxon>
        <taxon>Endopterygota</taxon>
        <taxon>Diptera</taxon>
        <taxon>Brachycera</taxon>
        <taxon>Muscomorpha</taxon>
        <taxon>Hippoboscoidea</taxon>
        <taxon>Glossinidae</taxon>
        <taxon>Glossina</taxon>
    </lineage>
</organism>
<reference evidence="2" key="1">
    <citation type="submission" date="2020-05" db="UniProtKB">
        <authorList>
            <consortium name="EnsemblMetazoa"/>
        </authorList>
    </citation>
    <scope>IDENTIFICATION</scope>
    <source>
        <strain evidence="2">TTRI</strain>
    </source>
</reference>
<feature type="signal peptide" evidence="1">
    <location>
        <begin position="1"/>
        <end position="22"/>
    </location>
</feature>
<accession>A0A1A9VJG2</accession>
<dbReference type="AlphaFoldDB" id="A0A1A9VJG2"/>
<keyword evidence="3" id="KW-1185">Reference proteome</keyword>
<protein>
    <submittedName>
        <fullName evidence="2">Uncharacterized protein</fullName>
    </submittedName>
</protein>
<dbReference type="AntiFam" id="ANF00206">
    <property type="entry name" value="Shadow ORF (opposite sucB)"/>
</dbReference>
<dbReference type="VEuPathDB" id="VectorBase:GAUT039371"/>
<proteinExistence type="predicted"/>
<evidence type="ECO:0000313" key="3">
    <source>
        <dbReference type="Proteomes" id="UP000078200"/>
    </source>
</evidence>
<name>A0A1A9VJG2_GLOAU</name>
<keyword evidence="1" id="KW-0732">Signal</keyword>
<sequence>MCNPRIIKVLCCVRRFLLEVNAFQMHSCVDESIFNSESFITKPYTPPLLTVNVPPAISSTDIRFLRALLAKAAKSISISAKFLHSTLRITAGGIFTCNCVIPSGGGRVVFGIVGSGVTGGGGAFAATGGLGGDGAAGALGAAATAGFAVATAGFVVATAGFASATAGFAAATAGVGGD</sequence>
<dbReference type="Proteomes" id="UP000078200">
    <property type="component" value="Unassembled WGS sequence"/>
</dbReference>
<evidence type="ECO:0000256" key="1">
    <source>
        <dbReference type="SAM" id="SignalP"/>
    </source>
</evidence>